<reference evidence="16 18" key="2">
    <citation type="submission" date="2016-10" db="EMBL/GenBank/DDBJ databases">
        <authorList>
            <person name="de Groot N.N."/>
        </authorList>
    </citation>
    <scope>NUCLEOTIDE SEQUENCE [LARGE SCALE GENOMIC DNA]</scope>
    <source>
        <strain evidence="16 18">Z-7982</strain>
    </source>
</reference>
<keyword evidence="1 10" id="KW-0808">Transferase</keyword>
<feature type="binding site" evidence="10">
    <location>
        <position position="52"/>
    </location>
    <ligand>
        <name>CTP</name>
        <dbReference type="ChEBI" id="CHEBI:37563"/>
    </ligand>
</feature>
<dbReference type="Pfam" id="PF09249">
    <property type="entry name" value="tRNA_NucTransf2"/>
    <property type="match status" value="1"/>
</dbReference>
<dbReference type="InterPro" id="IPR008229">
    <property type="entry name" value="CCA-adding_arc"/>
</dbReference>
<feature type="binding site" evidence="10">
    <location>
        <position position="169"/>
    </location>
    <ligand>
        <name>CTP</name>
        <dbReference type="ChEBI" id="CHEBI:37563"/>
    </ligand>
</feature>
<feature type="binding site" evidence="10">
    <location>
        <position position="66"/>
    </location>
    <ligand>
        <name>Mg(2+)</name>
        <dbReference type="ChEBI" id="CHEBI:18420"/>
    </ligand>
</feature>
<dbReference type="InterPro" id="IPR011068">
    <property type="entry name" value="NuclTrfase_I-like_C"/>
</dbReference>
<feature type="binding site" evidence="10">
    <location>
        <position position="118"/>
    </location>
    <ligand>
        <name>Mg(2+)</name>
        <dbReference type="ChEBI" id="CHEBI:18420"/>
    </ligand>
</feature>
<feature type="binding site" evidence="10">
    <location>
        <position position="64"/>
    </location>
    <ligand>
        <name>Mg(2+)</name>
        <dbReference type="ChEBI" id="CHEBI:18420"/>
    </ligand>
</feature>
<dbReference type="InterPro" id="IPR006116">
    <property type="entry name" value="NT_2-5OAS_ClassI-CCAase"/>
</dbReference>
<evidence type="ECO:0000256" key="5">
    <source>
        <dbReference type="ARBA" id="ARBA00022741"/>
    </source>
</evidence>
<dbReference type="HAMAP" id="MF_01264">
    <property type="entry name" value="CCA_arch"/>
    <property type="match status" value="1"/>
</dbReference>
<evidence type="ECO:0000256" key="7">
    <source>
        <dbReference type="ARBA" id="ARBA00022840"/>
    </source>
</evidence>
<evidence type="ECO:0000256" key="10">
    <source>
        <dbReference type="HAMAP-Rule" id="MF_01264"/>
    </source>
</evidence>
<dbReference type="EC" id="2.7.7.72" evidence="10"/>
<evidence type="ECO:0000313" key="14">
    <source>
        <dbReference type="EMBL" id="APH38137.1"/>
    </source>
</evidence>
<dbReference type="Gene3D" id="3.30.70.1550">
    <property type="entry name" value="Archaeal tRNA CCA-adding enzyme catalytic domain"/>
    <property type="match status" value="1"/>
</dbReference>
<sequence length="445" mass="51407">MLPLEQKVLERIKPSLEEKEKLEQTASYLMRRAIQIAKKEHITDVKVQLVGSAARNTWITGTHDLDIFISFDPSLPREKLEEYGLFIGHELAKEGRFWEEGYAEHPYTKMNYAGFDVDIVPCYRVTDASRIISAVDRTPFHNRFIKEKIEGLEDEVLLLKQFMKAGGTYGSELKTRGFSGYLTELLIIHYGSFKNVLEAAAVWEPNQKIEFLKPTKEFIEPLQVIDPTDAGRNVAAALSLDKFCLFIDLCRQYLEEPKESCFSKKITTPLSDGEIIQRMNKRTSSIIALKFQTPEVVEDILYPQLFKMQKSVEALLEKQDFRPIKSDIWVGKDVVLIIELENAQIATVKKHRGPPVWVKQHAEMFRKKYTDRRDVFAFYIEDGKYVVEVPRKYTTASSLLENEIHNCSLGKQVSKSLKDEYEILSGKNILQIKDTNYRAFLNEFL</sequence>
<dbReference type="EMBL" id="RJJG01000001">
    <property type="protein sequence ID" value="RNI10997.1"/>
    <property type="molecule type" value="Genomic_DNA"/>
</dbReference>
<gene>
    <name evidence="10" type="primary">cca</name>
    <name evidence="14" type="ORF">BHR79_00655</name>
    <name evidence="15" type="ORF">EFE40_02145</name>
    <name evidence="16" type="ORF">SAMN04515625_1646</name>
</gene>
<dbReference type="Pfam" id="PF21133">
    <property type="entry name" value="CAA_C"/>
    <property type="match status" value="1"/>
</dbReference>
<dbReference type="EMBL" id="CP017921">
    <property type="protein sequence ID" value="APH38137.1"/>
    <property type="molecule type" value="Genomic_DNA"/>
</dbReference>
<feature type="binding site" evidence="10">
    <location>
        <position position="169"/>
    </location>
    <ligand>
        <name>ATP</name>
        <dbReference type="ChEBI" id="CHEBI:30616"/>
    </ligand>
</feature>
<dbReference type="GO" id="GO:0005524">
    <property type="term" value="F:ATP binding"/>
    <property type="evidence" value="ECO:0007669"/>
    <property type="project" value="UniProtKB-UniRule"/>
</dbReference>
<evidence type="ECO:0000259" key="11">
    <source>
        <dbReference type="Pfam" id="PF01909"/>
    </source>
</evidence>
<dbReference type="Gene3D" id="1.10.1410.30">
    <property type="entry name" value="CCA tRNA nucleotidyltransferase, domain 2"/>
    <property type="match status" value="1"/>
</dbReference>
<dbReference type="KEGG" id="mhaz:BHR79_00655"/>
<feature type="binding site" evidence="10">
    <location>
        <position position="55"/>
    </location>
    <ligand>
        <name>CTP</name>
        <dbReference type="ChEBI" id="CHEBI:37563"/>
    </ligand>
</feature>
<feature type="domain" description="CCA-adding enzyme C-terminal" evidence="13">
    <location>
        <begin position="282"/>
        <end position="426"/>
    </location>
</feature>
<dbReference type="GO" id="GO:0000287">
    <property type="term" value="F:magnesium ion binding"/>
    <property type="evidence" value="ECO:0007669"/>
    <property type="project" value="UniProtKB-UniRule"/>
</dbReference>
<feature type="binding site" evidence="10">
    <location>
        <position position="160"/>
    </location>
    <ligand>
        <name>CTP</name>
        <dbReference type="ChEBI" id="CHEBI:37563"/>
    </ligand>
</feature>
<feature type="binding site" evidence="10">
    <location>
        <position position="141"/>
    </location>
    <ligand>
        <name>ATP</name>
        <dbReference type="ChEBI" id="CHEBI:30616"/>
    </ligand>
</feature>
<feature type="binding site" evidence="10">
    <location>
        <position position="55"/>
    </location>
    <ligand>
        <name>ATP</name>
        <dbReference type="ChEBI" id="CHEBI:30616"/>
    </ligand>
</feature>
<dbReference type="InterPro" id="IPR015329">
    <property type="entry name" value="tRNA_NucTransf2"/>
</dbReference>
<dbReference type="Proteomes" id="UP000198669">
    <property type="component" value="Unassembled WGS sequence"/>
</dbReference>
<dbReference type="Gene3D" id="3.30.460.10">
    <property type="entry name" value="Beta Polymerase, domain 2"/>
    <property type="match status" value="1"/>
</dbReference>
<dbReference type="AlphaFoldDB" id="A0A1L3PZT6"/>
<dbReference type="SUPFAM" id="SSF81631">
    <property type="entry name" value="PAP/OAS1 substrate-binding domain"/>
    <property type="match status" value="1"/>
</dbReference>
<evidence type="ECO:0000313" key="18">
    <source>
        <dbReference type="Proteomes" id="UP000198669"/>
    </source>
</evidence>
<dbReference type="PIRSF" id="PIRSF005335">
    <property type="entry name" value="CCA_arch"/>
    <property type="match status" value="1"/>
</dbReference>
<dbReference type="OrthoDB" id="7378at2157"/>
<evidence type="ECO:0000256" key="9">
    <source>
        <dbReference type="ARBA" id="ARBA00022884"/>
    </source>
</evidence>
<name>A0A1L3PZT6_9EURY</name>
<keyword evidence="3 10" id="KW-0548">Nucleotidyltransferase</keyword>
<dbReference type="Pfam" id="PF01909">
    <property type="entry name" value="NTP_transf_2"/>
    <property type="match status" value="1"/>
</dbReference>
<dbReference type="GO" id="GO:0042245">
    <property type="term" value="P:RNA repair"/>
    <property type="evidence" value="ECO:0007669"/>
    <property type="project" value="UniProtKB-KW"/>
</dbReference>
<dbReference type="InterPro" id="IPR002934">
    <property type="entry name" value="Polymerase_NTP_transf_dom"/>
</dbReference>
<keyword evidence="4 10" id="KW-0479">Metal-binding</keyword>
<comment type="similarity">
    <text evidence="10">Belongs to the tRNA nucleotidyltransferase/poly(A) polymerase family. Archaeal CCA-adding enzyme subfamily.</text>
</comment>
<evidence type="ECO:0000256" key="4">
    <source>
        <dbReference type="ARBA" id="ARBA00022723"/>
    </source>
</evidence>
<protein>
    <recommendedName>
        <fullName evidence="10">CCA-adding enzyme</fullName>
        <ecNumber evidence="10">2.7.7.72</ecNumber>
    </recommendedName>
    <alternativeName>
        <fullName evidence="10">CCA tRNA nucleotidyltransferase</fullName>
    </alternativeName>
    <alternativeName>
        <fullName evidence="10">tRNA CCA-pyrophosphorylase</fullName>
    </alternativeName>
    <alternativeName>
        <fullName evidence="10">tRNA adenylyl-/cytidylyl- transferase</fullName>
    </alternativeName>
    <alternativeName>
        <fullName evidence="10">tRNA nucleotidyltransferase</fullName>
    </alternativeName>
    <alternativeName>
        <fullName evidence="10">tRNA-NT</fullName>
    </alternativeName>
</protein>
<dbReference type="SUPFAM" id="SSF55003">
    <property type="entry name" value="PAP/Archaeal CCA-adding enzyme, C-terminal domain"/>
    <property type="match status" value="1"/>
</dbReference>
<evidence type="ECO:0000256" key="6">
    <source>
        <dbReference type="ARBA" id="ARBA00022800"/>
    </source>
</evidence>
<evidence type="ECO:0000256" key="3">
    <source>
        <dbReference type="ARBA" id="ARBA00022695"/>
    </source>
</evidence>
<dbReference type="SUPFAM" id="SSF81301">
    <property type="entry name" value="Nucleotidyltransferase"/>
    <property type="match status" value="1"/>
</dbReference>
<organism evidence="14 17">
    <name type="scientific">Methanohalophilus halophilus</name>
    <dbReference type="NCBI Taxonomy" id="2177"/>
    <lineage>
        <taxon>Archaea</taxon>
        <taxon>Methanobacteriati</taxon>
        <taxon>Methanobacteriota</taxon>
        <taxon>Stenosarchaea group</taxon>
        <taxon>Methanomicrobia</taxon>
        <taxon>Methanosarcinales</taxon>
        <taxon>Methanosarcinaceae</taxon>
        <taxon>Methanohalophilus</taxon>
    </lineage>
</organism>
<evidence type="ECO:0000256" key="1">
    <source>
        <dbReference type="ARBA" id="ARBA00022679"/>
    </source>
</evidence>
<evidence type="ECO:0000256" key="2">
    <source>
        <dbReference type="ARBA" id="ARBA00022694"/>
    </source>
</evidence>
<reference evidence="14 17" key="1">
    <citation type="submission" date="2016-10" db="EMBL/GenBank/DDBJ databases">
        <title>Methanohalophilus halophilus.</title>
        <authorList>
            <person name="L'haridon S."/>
        </authorList>
    </citation>
    <scope>NUCLEOTIDE SEQUENCE [LARGE SCALE GENOMIC DNA]</scope>
    <source>
        <strain evidence="14 17">Z-7982</strain>
    </source>
</reference>
<evidence type="ECO:0000313" key="17">
    <source>
        <dbReference type="Proteomes" id="UP000186879"/>
    </source>
</evidence>
<dbReference type="PANTHER" id="PTHR39643:SF1">
    <property type="entry name" value="CCA-ADDING ENZYME"/>
    <property type="match status" value="1"/>
</dbReference>
<feature type="binding site" evidence="10">
    <location>
        <position position="141"/>
    </location>
    <ligand>
        <name>CTP</name>
        <dbReference type="ChEBI" id="CHEBI:37563"/>
    </ligand>
</feature>
<reference evidence="15 19" key="3">
    <citation type="submission" date="2018-10" db="EMBL/GenBank/DDBJ databases">
        <title>Cultivation of a novel Methanohalophilus strain from Kebrit Deep of the Red Sea and a genomic comparison of members of the genus Methanohalophilus.</title>
        <authorList>
            <person name="Guan Y."/>
            <person name="Ngugi D.K."/>
            <person name="Stingl U."/>
        </authorList>
    </citation>
    <scope>NUCLEOTIDE SEQUENCE [LARGE SCALE GENOMIC DNA]</scope>
    <source>
        <strain evidence="15 19">DSM 3094</strain>
    </source>
</reference>
<dbReference type="InterPro" id="IPR043519">
    <property type="entry name" value="NT_sf"/>
</dbReference>
<feature type="domain" description="Polymerase nucleotidyl transferase" evidence="11">
    <location>
        <begin position="31"/>
        <end position="141"/>
    </location>
</feature>
<comment type="catalytic activity">
    <reaction evidence="10">
        <text>a tRNA with a 3' CCA end + 2 CTP + ATP = a tRNA with a 3' CCACCA end + 3 diphosphate</text>
        <dbReference type="Rhea" id="RHEA:76235"/>
        <dbReference type="Rhea" id="RHEA-COMP:10468"/>
        <dbReference type="Rhea" id="RHEA-COMP:18655"/>
        <dbReference type="ChEBI" id="CHEBI:30616"/>
        <dbReference type="ChEBI" id="CHEBI:33019"/>
        <dbReference type="ChEBI" id="CHEBI:37563"/>
        <dbReference type="ChEBI" id="CHEBI:83071"/>
        <dbReference type="ChEBI" id="CHEBI:195187"/>
    </reaction>
</comment>
<comment type="cofactor">
    <cofactor evidence="10">
        <name>Mg(2+)</name>
        <dbReference type="ChEBI" id="CHEBI:18420"/>
    </cofactor>
</comment>
<keyword evidence="9 10" id="KW-0694">RNA-binding</keyword>
<dbReference type="Gene3D" id="3.30.70.590">
    <property type="entry name" value="Poly(A) polymerase predicted RNA binding domain"/>
    <property type="match status" value="1"/>
</dbReference>
<keyword evidence="2 10" id="KW-0819">tRNA processing</keyword>
<feature type="binding site" evidence="10">
    <location>
        <position position="160"/>
    </location>
    <ligand>
        <name>ATP</name>
        <dbReference type="ChEBI" id="CHEBI:30616"/>
    </ligand>
</feature>
<dbReference type="GeneID" id="30582219"/>
<dbReference type="RefSeq" id="WP_072560324.1">
    <property type="nucleotide sequence ID" value="NZ_CP017921.1"/>
</dbReference>
<dbReference type="GO" id="GO:0004810">
    <property type="term" value="F:CCA tRNA nucleotidyltransferase activity"/>
    <property type="evidence" value="ECO:0007669"/>
    <property type="project" value="UniProtKB-UniRule"/>
</dbReference>
<proteinExistence type="inferred from homology"/>
<evidence type="ECO:0000313" key="16">
    <source>
        <dbReference type="EMBL" id="SDW81529.1"/>
    </source>
</evidence>
<dbReference type="NCBIfam" id="TIGR03671">
    <property type="entry name" value="cca_archaeal"/>
    <property type="match status" value="1"/>
</dbReference>
<evidence type="ECO:0000259" key="13">
    <source>
        <dbReference type="Pfam" id="PF21133"/>
    </source>
</evidence>
<keyword evidence="5 10" id="KW-0547">Nucleotide-binding</keyword>
<accession>A0A1L3PZT6</accession>
<dbReference type="PANTHER" id="PTHR39643">
    <property type="entry name" value="CCA-ADDING ENZYME"/>
    <property type="match status" value="1"/>
</dbReference>
<evidence type="ECO:0000256" key="8">
    <source>
        <dbReference type="ARBA" id="ARBA00022842"/>
    </source>
</evidence>
<dbReference type="Proteomes" id="UP000267921">
    <property type="component" value="Unassembled WGS sequence"/>
</dbReference>
<evidence type="ECO:0000313" key="15">
    <source>
        <dbReference type="EMBL" id="RNI10997.1"/>
    </source>
</evidence>
<dbReference type="InterPro" id="IPR048833">
    <property type="entry name" value="CAA_C"/>
</dbReference>
<comment type="miscellaneous">
    <text evidence="10">A single active site specifically recognizes both ATP and CTP and is responsible for their addition.</text>
</comment>
<keyword evidence="17" id="KW-1185">Reference proteome</keyword>
<dbReference type="Proteomes" id="UP000186879">
    <property type="component" value="Chromosome"/>
</dbReference>
<comment type="catalytic activity">
    <reaction evidence="10">
        <text>a tRNA precursor + 2 CTP + ATP = a tRNA with a 3' CCA end + 3 diphosphate</text>
        <dbReference type="Rhea" id="RHEA:14433"/>
        <dbReference type="Rhea" id="RHEA-COMP:10465"/>
        <dbReference type="Rhea" id="RHEA-COMP:10468"/>
        <dbReference type="ChEBI" id="CHEBI:30616"/>
        <dbReference type="ChEBI" id="CHEBI:33019"/>
        <dbReference type="ChEBI" id="CHEBI:37563"/>
        <dbReference type="ChEBI" id="CHEBI:74896"/>
        <dbReference type="ChEBI" id="CHEBI:83071"/>
        <dbReference type="EC" id="2.7.7.72"/>
    </reaction>
</comment>
<keyword evidence="8 10" id="KW-0460">Magnesium</keyword>
<feature type="binding site" evidence="10">
    <location>
        <position position="52"/>
    </location>
    <ligand>
        <name>ATP</name>
        <dbReference type="ChEBI" id="CHEBI:30616"/>
    </ligand>
</feature>
<dbReference type="GO" id="GO:0000049">
    <property type="term" value="F:tRNA binding"/>
    <property type="evidence" value="ECO:0007669"/>
    <property type="project" value="UniProtKB-UniRule"/>
</dbReference>
<dbReference type="CDD" id="cd05400">
    <property type="entry name" value="NT_2-5OAS_ClassI-CCAase"/>
    <property type="match status" value="1"/>
</dbReference>
<evidence type="ECO:0000259" key="12">
    <source>
        <dbReference type="Pfam" id="PF09249"/>
    </source>
</evidence>
<dbReference type="GO" id="GO:0001680">
    <property type="term" value="P:tRNA 3'-terminal CCA addition"/>
    <property type="evidence" value="ECO:0007669"/>
    <property type="project" value="UniProtKB-UniRule"/>
</dbReference>
<comment type="subunit">
    <text evidence="10">Homodimer.</text>
</comment>
<dbReference type="InterPro" id="IPR042090">
    <property type="entry name" value="CCA_tRNA_nucleotrans_2"/>
</dbReference>
<comment type="function">
    <text evidence="10">Catalyzes the addition and repair of the essential 3'-terminal CCA sequence in tRNAs without using a nucleic acid template. Adds these three nucleotides in the order of C, C, and A to the tRNA nucleotide-73, using CTP and ATP as substrates and producing inorganic pyrophosphate. tRNA 3'-terminal CCA addition is required both for tRNA processing and repair. Also involved in tRNA surveillance by mediating tandem CCA addition to generate a CCACCA at the 3' terminus of unstable tRNAs. While stable tRNAs receive only 3'-terminal CCA, unstable tRNAs are marked with CCACCA and rapidly degraded.</text>
</comment>
<keyword evidence="6 10" id="KW-0692">RNA repair</keyword>
<dbReference type="STRING" id="2177.BHR79_00655"/>
<keyword evidence="7 10" id="KW-0067">ATP-binding</keyword>
<dbReference type="EMBL" id="FNMU01000005">
    <property type="protein sequence ID" value="SDW81529.1"/>
    <property type="molecule type" value="Genomic_DNA"/>
</dbReference>
<feature type="domain" description="tRNA nucleotidyltransferase substrate binding" evidence="12">
    <location>
        <begin position="154"/>
        <end position="262"/>
    </location>
</feature>
<evidence type="ECO:0000313" key="19">
    <source>
        <dbReference type="Proteomes" id="UP000267921"/>
    </source>
</evidence>